<keyword evidence="4 5" id="KW-0472">Membrane</keyword>
<protein>
    <recommendedName>
        <fullName evidence="5">Probable membrane transporter protein</fullName>
    </recommendedName>
</protein>
<keyword evidence="7" id="KW-1185">Reference proteome</keyword>
<feature type="transmembrane region" description="Helical" evidence="5">
    <location>
        <begin position="148"/>
        <end position="171"/>
    </location>
</feature>
<dbReference type="GO" id="GO:0005886">
    <property type="term" value="C:plasma membrane"/>
    <property type="evidence" value="ECO:0007669"/>
    <property type="project" value="UniProtKB-SubCell"/>
</dbReference>
<gene>
    <name evidence="6" type="ORF">DSM104440_03280</name>
</gene>
<dbReference type="Proteomes" id="UP000503096">
    <property type="component" value="Chromosome"/>
</dbReference>
<evidence type="ECO:0000256" key="4">
    <source>
        <dbReference type="ARBA" id="ARBA00023136"/>
    </source>
</evidence>
<dbReference type="KEGG" id="upl:DSM104440_03280"/>
<evidence type="ECO:0000313" key="7">
    <source>
        <dbReference type="Proteomes" id="UP000503096"/>
    </source>
</evidence>
<keyword evidence="5" id="KW-1003">Cell membrane</keyword>
<feature type="transmembrane region" description="Helical" evidence="5">
    <location>
        <begin position="212"/>
        <end position="233"/>
    </location>
</feature>
<dbReference type="Pfam" id="PF01925">
    <property type="entry name" value="TauE"/>
    <property type="match status" value="1"/>
</dbReference>
<dbReference type="InParanoid" id="A0A6M4HBI1"/>
<dbReference type="AlphaFoldDB" id="A0A6M4HBI1"/>
<name>A0A6M4HBI1_9PROT</name>
<accession>A0A6M4HBI1</accession>
<feature type="transmembrane region" description="Helical" evidence="5">
    <location>
        <begin position="48"/>
        <end position="66"/>
    </location>
</feature>
<feature type="transmembrane region" description="Helical" evidence="5">
    <location>
        <begin position="6"/>
        <end position="39"/>
    </location>
</feature>
<reference evidence="6 7" key="1">
    <citation type="submission" date="2020-04" db="EMBL/GenBank/DDBJ databases">
        <title>Usitatibacter rugosus gen. nov., sp. nov. and Usitatibacter palustris sp. nov., novel members of Usitatibacteraceae fam. nov. within the order Nitrosomonadales isolated from soil.</title>
        <authorList>
            <person name="Huber K.J."/>
            <person name="Neumann-Schaal M."/>
            <person name="Geppert A."/>
            <person name="Luckner M."/>
            <person name="Wanner G."/>
            <person name="Overmann J."/>
        </authorList>
    </citation>
    <scope>NUCLEOTIDE SEQUENCE [LARGE SCALE GENOMIC DNA]</scope>
    <source>
        <strain evidence="6 7">Swamp67</strain>
    </source>
</reference>
<feature type="transmembrane region" description="Helical" evidence="5">
    <location>
        <begin position="111"/>
        <end position="128"/>
    </location>
</feature>
<evidence type="ECO:0000256" key="5">
    <source>
        <dbReference type="RuleBase" id="RU363041"/>
    </source>
</evidence>
<feature type="transmembrane region" description="Helical" evidence="5">
    <location>
        <begin position="86"/>
        <end position="104"/>
    </location>
</feature>
<evidence type="ECO:0000256" key="2">
    <source>
        <dbReference type="ARBA" id="ARBA00022692"/>
    </source>
</evidence>
<dbReference type="PANTHER" id="PTHR43483:SF3">
    <property type="entry name" value="MEMBRANE TRANSPORTER PROTEIN HI_0806-RELATED"/>
    <property type="match status" value="1"/>
</dbReference>
<keyword evidence="2 5" id="KW-0812">Transmembrane</keyword>
<dbReference type="InterPro" id="IPR002781">
    <property type="entry name" value="TM_pro_TauE-like"/>
</dbReference>
<evidence type="ECO:0000256" key="3">
    <source>
        <dbReference type="ARBA" id="ARBA00022989"/>
    </source>
</evidence>
<evidence type="ECO:0000256" key="1">
    <source>
        <dbReference type="ARBA" id="ARBA00004141"/>
    </source>
</evidence>
<comment type="subcellular location">
    <subcellularLocation>
        <location evidence="5">Cell membrane</location>
        <topology evidence="5">Multi-pass membrane protein</topology>
    </subcellularLocation>
    <subcellularLocation>
        <location evidence="1">Membrane</location>
        <topology evidence="1">Multi-pass membrane protein</topology>
    </subcellularLocation>
</comment>
<dbReference type="RefSeq" id="WP_171164544.1">
    <property type="nucleotide sequence ID" value="NZ_CP053073.1"/>
</dbReference>
<proteinExistence type="inferred from homology"/>
<organism evidence="6 7">
    <name type="scientific">Usitatibacter palustris</name>
    <dbReference type="NCBI Taxonomy" id="2732487"/>
    <lineage>
        <taxon>Bacteria</taxon>
        <taxon>Pseudomonadati</taxon>
        <taxon>Pseudomonadota</taxon>
        <taxon>Betaproteobacteria</taxon>
        <taxon>Nitrosomonadales</taxon>
        <taxon>Usitatibacteraceae</taxon>
        <taxon>Usitatibacter</taxon>
    </lineage>
</organism>
<dbReference type="PANTHER" id="PTHR43483">
    <property type="entry name" value="MEMBRANE TRANSPORTER PROTEIN HI_0806-RELATED"/>
    <property type="match status" value="1"/>
</dbReference>
<feature type="transmembrane region" description="Helical" evidence="5">
    <location>
        <begin position="178"/>
        <end position="200"/>
    </location>
</feature>
<comment type="similarity">
    <text evidence="5">Belongs to the 4-toluene sulfonate uptake permease (TSUP) (TC 2.A.102) family.</text>
</comment>
<dbReference type="EMBL" id="CP053073">
    <property type="protein sequence ID" value="QJR16445.1"/>
    <property type="molecule type" value="Genomic_DNA"/>
</dbReference>
<sequence>MPLGELSVYLGVGIVVGFFAGLLGIGGGIVIVSTLALLFTAHGYPPEYVMHLAIGTSLAAIIAGSWSSFRTHNKHRAVDWEVVKHMTPGLLVGVASGVVLARFVPTAFLKYFFLGFMAILTFQMAFNLRPKPARELPDRSGLAGVGVFIGIVSSLFGGGAAAIGVPFLTYCNMTTHKAIGTCAAMGFPLAIAGTIGYVIAGWTVEGLPRGSLGFVYVPAFLGISVTSIFVAPWGAKLAHKLGGATLRRIFALLLVGMGIKIAVSV</sequence>
<feature type="transmembrane region" description="Helical" evidence="5">
    <location>
        <begin position="245"/>
        <end position="263"/>
    </location>
</feature>
<evidence type="ECO:0000313" key="6">
    <source>
        <dbReference type="EMBL" id="QJR16445.1"/>
    </source>
</evidence>
<keyword evidence="3 5" id="KW-1133">Transmembrane helix</keyword>